<dbReference type="InterPro" id="IPR008254">
    <property type="entry name" value="Flavodoxin/NO_synth"/>
</dbReference>
<dbReference type="Proteomes" id="UP000634672">
    <property type="component" value="Unassembled WGS sequence"/>
</dbReference>
<comment type="caution">
    <text evidence="3">The sequence shown here is derived from an EMBL/GenBank/DDBJ whole genome shotgun (WGS) entry which is preliminary data.</text>
</comment>
<dbReference type="EMBL" id="JACOPB010000023">
    <property type="protein sequence ID" value="MBC5711939.1"/>
    <property type="molecule type" value="Genomic_DNA"/>
</dbReference>
<dbReference type="PANTHER" id="PTHR39201:SF1">
    <property type="entry name" value="FLAVODOXIN-LIKE DOMAIN-CONTAINING PROTEIN"/>
    <property type="match status" value="1"/>
</dbReference>
<gene>
    <name evidence="3" type="ORF">H8S75_28840</name>
</gene>
<dbReference type="PANTHER" id="PTHR39201">
    <property type="entry name" value="EXPORTED PROTEIN-RELATED"/>
    <property type="match status" value="1"/>
</dbReference>
<protein>
    <submittedName>
        <fullName evidence="3">Flavodoxin</fullName>
    </submittedName>
</protein>
<evidence type="ECO:0000313" key="4">
    <source>
        <dbReference type="Proteomes" id="UP000634672"/>
    </source>
</evidence>
<sequence>MKKYRAVIGLIFVLMCILAACSPQKDTAAGETEGETTVTQVDEPSEKSVLIAYFSCTGTTKKAAEYAADLLGADLYEIKAAKPYTEADLNYRDNTSRTSLEQKDASVRPAISTGGLMGQDTTGSADLSLSEYDVIFLGYPIWNGQAPRIINTFLESYDLSGKTVVPFCTSASSGIGLSAENLKGSCSDSAVWYDGIRFGSAVSADDVAEWIHELDLPGRQER</sequence>
<keyword evidence="4" id="KW-1185">Reference proteome</keyword>
<dbReference type="SUPFAM" id="SSF52218">
    <property type="entry name" value="Flavoproteins"/>
    <property type="match status" value="1"/>
</dbReference>
<dbReference type="Gene3D" id="3.40.50.360">
    <property type="match status" value="1"/>
</dbReference>
<feature type="chain" id="PRO_5046186515" evidence="1">
    <location>
        <begin position="20"/>
        <end position="222"/>
    </location>
</feature>
<accession>A0ABR7HFH9</accession>
<proteinExistence type="predicted"/>
<organism evidence="3 4">
    <name type="scientific">Hungatella hominis</name>
    <dbReference type="NCBI Taxonomy" id="2763050"/>
    <lineage>
        <taxon>Bacteria</taxon>
        <taxon>Bacillati</taxon>
        <taxon>Bacillota</taxon>
        <taxon>Clostridia</taxon>
        <taxon>Lachnospirales</taxon>
        <taxon>Lachnospiraceae</taxon>
        <taxon>Hungatella</taxon>
    </lineage>
</organism>
<dbReference type="RefSeq" id="WP_187024467.1">
    <property type="nucleotide sequence ID" value="NZ_JACOPB010000023.1"/>
</dbReference>
<feature type="domain" description="Flavodoxin-like" evidence="2">
    <location>
        <begin position="49"/>
        <end position="213"/>
    </location>
</feature>
<evidence type="ECO:0000313" key="3">
    <source>
        <dbReference type="EMBL" id="MBC5711939.1"/>
    </source>
</evidence>
<reference evidence="3 4" key="1">
    <citation type="submission" date="2020-08" db="EMBL/GenBank/DDBJ databases">
        <title>Genome public.</title>
        <authorList>
            <person name="Liu C."/>
            <person name="Sun Q."/>
        </authorList>
    </citation>
    <scope>NUCLEOTIDE SEQUENCE [LARGE SCALE GENOMIC DNA]</scope>
    <source>
        <strain evidence="3 4">NSJ-66</strain>
    </source>
</reference>
<name>A0ABR7HFH9_9FIRM</name>
<dbReference type="Pfam" id="PF12682">
    <property type="entry name" value="Flavodoxin_4"/>
    <property type="match status" value="1"/>
</dbReference>
<evidence type="ECO:0000256" key="1">
    <source>
        <dbReference type="SAM" id="SignalP"/>
    </source>
</evidence>
<evidence type="ECO:0000259" key="2">
    <source>
        <dbReference type="Pfam" id="PF12682"/>
    </source>
</evidence>
<dbReference type="PROSITE" id="PS51257">
    <property type="entry name" value="PROKAR_LIPOPROTEIN"/>
    <property type="match status" value="1"/>
</dbReference>
<feature type="signal peptide" evidence="1">
    <location>
        <begin position="1"/>
        <end position="19"/>
    </location>
</feature>
<dbReference type="InterPro" id="IPR029039">
    <property type="entry name" value="Flavoprotein-like_sf"/>
</dbReference>
<keyword evidence="1" id="KW-0732">Signal</keyword>